<protein>
    <submittedName>
        <fullName evidence="1">Uncharacterized protein</fullName>
    </submittedName>
</protein>
<dbReference type="AlphaFoldDB" id="A0A9X4RLB6"/>
<sequence>MNINSEDQAREAIALWQTDPARAQLKNLRLALESLELSQMYYEQKGNEQGMTRAGACVAILTNRIAEIESE</sequence>
<evidence type="ECO:0000313" key="1">
    <source>
        <dbReference type="EMBL" id="MDG4475494.1"/>
    </source>
</evidence>
<accession>A0A9X4RLB6</accession>
<gene>
    <name evidence="1" type="ORF">OLX77_04890</name>
</gene>
<proteinExistence type="predicted"/>
<dbReference type="EMBL" id="JAPHEH010000001">
    <property type="protein sequence ID" value="MDG4475494.1"/>
    <property type="molecule type" value="Genomic_DNA"/>
</dbReference>
<dbReference type="Proteomes" id="UP001154240">
    <property type="component" value="Unassembled WGS sequence"/>
</dbReference>
<reference evidence="1" key="2">
    <citation type="submission" date="2022-10" db="EMBL/GenBank/DDBJ databases">
        <authorList>
            <person name="Aronson H.S."/>
        </authorList>
    </citation>
    <scope>NUCLEOTIDE SEQUENCE</scope>
    <source>
        <strain evidence="1">RS19-109</strain>
    </source>
</reference>
<dbReference type="RefSeq" id="WP_307632467.1">
    <property type="nucleotide sequence ID" value="NZ_JAPHEH010000001.1"/>
</dbReference>
<evidence type="ECO:0000313" key="2">
    <source>
        <dbReference type="Proteomes" id="UP001154240"/>
    </source>
</evidence>
<organism evidence="1 2">
    <name type="scientific">Thiovibrio frasassiensis</name>
    <dbReference type="NCBI Taxonomy" id="2984131"/>
    <lineage>
        <taxon>Bacteria</taxon>
        <taxon>Pseudomonadati</taxon>
        <taxon>Thermodesulfobacteriota</taxon>
        <taxon>Desulfobulbia</taxon>
        <taxon>Desulfobulbales</taxon>
        <taxon>Thiovibrionaceae</taxon>
        <taxon>Thiovibrio</taxon>
    </lineage>
</organism>
<name>A0A9X4RLB6_9BACT</name>
<comment type="caution">
    <text evidence="1">The sequence shown here is derived from an EMBL/GenBank/DDBJ whole genome shotgun (WGS) entry which is preliminary data.</text>
</comment>
<keyword evidence="2" id="KW-1185">Reference proteome</keyword>
<reference evidence="1" key="1">
    <citation type="journal article" date="2022" name="bioRxiv">
        <title>Thiovibrio frasassiensisgen. nov., sp. nov., an autotrophic, elemental sulfur disproportionating bacterium isolated from sulfidic karst sediment, and proposal of Thiovibrionaceae fam. nov.</title>
        <authorList>
            <person name="Aronson H."/>
            <person name="Thomas C."/>
            <person name="Bhattacharyya M."/>
            <person name="Eckstein S."/>
            <person name="Jensen S."/>
            <person name="Barco R."/>
            <person name="Macalady J."/>
            <person name="Amend J."/>
        </authorList>
    </citation>
    <scope>NUCLEOTIDE SEQUENCE</scope>
    <source>
        <strain evidence="1">RS19-109</strain>
    </source>
</reference>